<feature type="compositionally biased region" description="Polar residues" evidence="1">
    <location>
        <begin position="124"/>
        <end position="136"/>
    </location>
</feature>
<dbReference type="RefSeq" id="WP_160149298.1">
    <property type="nucleotide sequence ID" value="NZ_JAJMQV010000183.1"/>
</dbReference>
<reference evidence="3 4" key="1">
    <citation type="submission" date="2023-06" db="EMBL/GenBank/DDBJ databases">
        <title>Roseiconus lacunae JC819 isolated from Gulf of Mannar region, Tamil Nadu.</title>
        <authorList>
            <person name="Pk S."/>
            <person name="Ch S."/>
            <person name="Ch V.R."/>
        </authorList>
    </citation>
    <scope>NUCLEOTIDE SEQUENCE [LARGE SCALE GENOMIC DNA]</scope>
    <source>
        <strain evidence="3 4">JC819</strain>
    </source>
</reference>
<gene>
    <name evidence="3" type="ORF">QTN89_00390</name>
</gene>
<accession>A0ABT7PBK0</accession>
<feature type="compositionally biased region" description="Low complexity" evidence="1">
    <location>
        <begin position="97"/>
        <end position="106"/>
    </location>
</feature>
<feature type="signal peptide" evidence="2">
    <location>
        <begin position="1"/>
        <end position="22"/>
    </location>
</feature>
<sequence length="159" mass="17163">MNRVRPIVAVLALFAITATTHAAPADQDLSALIRSNGQDAHHRIAKAPTGGDRLANFPVANNRGVTKRLPNSRIAMAPKIHQSFVPTPIPAPVLDVSSSSQSSSSSHATPAHRQAQGDQKRQSAHANRSSQKTKPSITDRIRDLDRRSNAWLKRTFLGG</sequence>
<proteinExistence type="predicted"/>
<dbReference type="Proteomes" id="UP001239462">
    <property type="component" value="Unassembled WGS sequence"/>
</dbReference>
<evidence type="ECO:0000313" key="4">
    <source>
        <dbReference type="Proteomes" id="UP001239462"/>
    </source>
</evidence>
<feature type="chain" id="PRO_5045801646" evidence="2">
    <location>
        <begin position="23"/>
        <end position="159"/>
    </location>
</feature>
<comment type="caution">
    <text evidence="3">The sequence shown here is derived from an EMBL/GenBank/DDBJ whole genome shotgun (WGS) entry which is preliminary data.</text>
</comment>
<keyword evidence="4" id="KW-1185">Reference proteome</keyword>
<evidence type="ECO:0000313" key="3">
    <source>
        <dbReference type="EMBL" id="MDM4013867.1"/>
    </source>
</evidence>
<protein>
    <submittedName>
        <fullName evidence="3">Uncharacterized protein</fullName>
    </submittedName>
</protein>
<evidence type="ECO:0000256" key="2">
    <source>
        <dbReference type="SAM" id="SignalP"/>
    </source>
</evidence>
<evidence type="ECO:0000256" key="1">
    <source>
        <dbReference type="SAM" id="MobiDB-lite"/>
    </source>
</evidence>
<organism evidence="3 4">
    <name type="scientific">Roseiconus lacunae</name>
    <dbReference type="NCBI Taxonomy" id="2605694"/>
    <lineage>
        <taxon>Bacteria</taxon>
        <taxon>Pseudomonadati</taxon>
        <taxon>Planctomycetota</taxon>
        <taxon>Planctomycetia</taxon>
        <taxon>Pirellulales</taxon>
        <taxon>Pirellulaceae</taxon>
        <taxon>Roseiconus</taxon>
    </lineage>
</organism>
<dbReference type="EMBL" id="JASZZN010000001">
    <property type="protein sequence ID" value="MDM4013867.1"/>
    <property type="molecule type" value="Genomic_DNA"/>
</dbReference>
<name>A0ABT7PBK0_9BACT</name>
<feature type="region of interest" description="Disordered" evidence="1">
    <location>
        <begin position="88"/>
        <end position="145"/>
    </location>
</feature>
<keyword evidence="2" id="KW-0732">Signal</keyword>